<keyword evidence="5 6" id="KW-0961">Cell wall biogenesis/degradation</keyword>
<keyword evidence="4 6" id="KW-0573">Peptidoglycan synthesis</keyword>
<dbReference type="InterPro" id="IPR005490">
    <property type="entry name" value="LD_TPept_cat_dom"/>
</dbReference>
<dbReference type="GO" id="GO:0016740">
    <property type="term" value="F:transferase activity"/>
    <property type="evidence" value="ECO:0007669"/>
    <property type="project" value="UniProtKB-KW"/>
</dbReference>
<dbReference type="Pfam" id="PF03734">
    <property type="entry name" value="YkuD"/>
    <property type="match status" value="1"/>
</dbReference>
<evidence type="ECO:0000256" key="1">
    <source>
        <dbReference type="ARBA" id="ARBA00004752"/>
    </source>
</evidence>
<evidence type="ECO:0000313" key="8">
    <source>
        <dbReference type="EMBL" id="GCD10177.1"/>
    </source>
</evidence>
<feature type="domain" description="L,D-TPase catalytic" evidence="7">
    <location>
        <begin position="65"/>
        <end position="214"/>
    </location>
</feature>
<protein>
    <recommendedName>
        <fullName evidence="7">L,D-TPase catalytic domain-containing protein</fullName>
    </recommendedName>
</protein>
<keyword evidence="2" id="KW-0808">Transferase</keyword>
<evidence type="ECO:0000313" key="9">
    <source>
        <dbReference type="Proteomes" id="UP000287872"/>
    </source>
</evidence>
<dbReference type="GO" id="GO:0071555">
    <property type="term" value="P:cell wall organization"/>
    <property type="evidence" value="ECO:0007669"/>
    <property type="project" value="UniProtKB-UniRule"/>
</dbReference>
<comment type="pathway">
    <text evidence="1 6">Cell wall biogenesis; peptidoglycan biosynthesis.</text>
</comment>
<dbReference type="OrthoDB" id="9809748at2"/>
<dbReference type="GO" id="GO:0009252">
    <property type="term" value="P:peptidoglycan biosynthetic process"/>
    <property type="evidence" value="ECO:0007669"/>
    <property type="project" value="UniProtKB-UniPathway"/>
</dbReference>
<keyword evidence="3 6" id="KW-0133">Cell shape</keyword>
<accession>A0A401UKV8</accession>
<reference evidence="8 9" key="1">
    <citation type="submission" date="2018-11" db="EMBL/GenBank/DDBJ databases">
        <title>Genome sequencing and assembly of Clostridium tagluense strain A121.</title>
        <authorList>
            <person name="Murakami T."/>
            <person name="Segawa T."/>
            <person name="Shcherbakova V.A."/>
            <person name="Mori H."/>
            <person name="Yoshimura Y."/>
        </authorList>
    </citation>
    <scope>NUCLEOTIDE SEQUENCE [LARGE SCALE GENOMIC DNA]</scope>
    <source>
        <strain evidence="8 9">A121</strain>
    </source>
</reference>
<keyword evidence="9" id="KW-1185">Reference proteome</keyword>
<dbReference type="Gene3D" id="2.40.440.10">
    <property type="entry name" value="L,D-transpeptidase catalytic domain-like"/>
    <property type="match status" value="1"/>
</dbReference>
<evidence type="ECO:0000256" key="3">
    <source>
        <dbReference type="ARBA" id="ARBA00022960"/>
    </source>
</evidence>
<comment type="caution">
    <text evidence="8">The sequence shown here is derived from an EMBL/GenBank/DDBJ whole genome shotgun (WGS) entry which is preliminary data.</text>
</comment>
<dbReference type="SUPFAM" id="SSF141523">
    <property type="entry name" value="L,D-transpeptidase catalytic domain-like"/>
    <property type="match status" value="1"/>
</dbReference>
<dbReference type="PANTHER" id="PTHR36699:SF1">
    <property type="entry name" value="L,D-TRANSPEPTIDASE YAFK-RELATED"/>
    <property type="match status" value="1"/>
</dbReference>
<organism evidence="8 9">
    <name type="scientific">Clostridium tagluense</name>
    <dbReference type="NCBI Taxonomy" id="360422"/>
    <lineage>
        <taxon>Bacteria</taxon>
        <taxon>Bacillati</taxon>
        <taxon>Bacillota</taxon>
        <taxon>Clostridia</taxon>
        <taxon>Eubacteriales</taxon>
        <taxon>Clostridiaceae</taxon>
        <taxon>Clostridium</taxon>
    </lineage>
</organism>
<dbReference type="UniPathway" id="UPA00219"/>
<dbReference type="PANTHER" id="PTHR36699">
    <property type="entry name" value="LD-TRANSPEPTIDASE"/>
    <property type="match status" value="1"/>
</dbReference>
<name>A0A401UKV8_9CLOT</name>
<dbReference type="PROSITE" id="PS52029">
    <property type="entry name" value="LD_TPASE"/>
    <property type="match status" value="1"/>
</dbReference>
<gene>
    <name evidence="8" type="ORF">Ctaglu_18000</name>
</gene>
<dbReference type="InterPro" id="IPR038063">
    <property type="entry name" value="Transpep_catalytic_dom"/>
</dbReference>
<proteinExistence type="predicted"/>
<dbReference type="Proteomes" id="UP000287872">
    <property type="component" value="Unassembled WGS sequence"/>
</dbReference>
<evidence type="ECO:0000256" key="6">
    <source>
        <dbReference type="PROSITE-ProRule" id="PRU01373"/>
    </source>
</evidence>
<evidence type="ECO:0000259" key="7">
    <source>
        <dbReference type="PROSITE" id="PS52029"/>
    </source>
</evidence>
<dbReference type="CDD" id="cd16913">
    <property type="entry name" value="YkuD_like"/>
    <property type="match status" value="1"/>
</dbReference>
<sequence>MRKKNVVIGALLAVGVVGAYEFYKSNFKNCDSNIGEVNEADKQFIWTLEGEGLFFTKPEEKPQQVGIKVYKGIRILELYGDGNLIGKFKIAIGKAPIGDKHMEGDRKTPEGKYHICTRNDKSKYTLFLGLDYPSVQDAQRGLENGLIEELAFKEINTQIESGKRPDWNTPLGGAIGIHGGGTLGDWTSGCIALSDDDIKIVWEYAQMNTLVEICE</sequence>
<evidence type="ECO:0000256" key="2">
    <source>
        <dbReference type="ARBA" id="ARBA00022679"/>
    </source>
</evidence>
<dbReference type="RefSeq" id="WP_125000314.1">
    <property type="nucleotide sequence ID" value="NZ_BHYK01000008.1"/>
</dbReference>
<dbReference type="EMBL" id="BHYK01000008">
    <property type="protein sequence ID" value="GCD10177.1"/>
    <property type="molecule type" value="Genomic_DNA"/>
</dbReference>
<evidence type="ECO:0000256" key="5">
    <source>
        <dbReference type="ARBA" id="ARBA00023316"/>
    </source>
</evidence>
<dbReference type="GO" id="GO:0008360">
    <property type="term" value="P:regulation of cell shape"/>
    <property type="evidence" value="ECO:0007669"/>
    <property type="project" value="UniProtKB-UniRule"/>
</dbReference>
<evidence type="ECO:0000256" key="4">
    <source>
        <dbReference type="ARBA" id="ARBA00022984"/>
    </source>
</evidence>
<feature type="active site" description="Nucleophile" evidence="6">
    <location>
        <position position="190"/>
    </location>
</feature>
<feature type="active site" description="Proton donor/acceptor" evidence="6">
    <location>
        <position position="178"/>
    </location>
</feature>
<dbReference type="AlphaFoldDB" id="A0A401UKV8"/>